<feature type="transmembrane region" description="Helical" evidence="1">
    <location>
        <begin position="74"/>
        <end position="94"/>
    </location>
</feature>
<feature type="transmembrane region" description="Helical" evidence="1">
    <location>
        <begin position="46"/>
        <end position="68"/>
    </location>
</feature>
<dbReference type="Proteomes" id="UP001162031">
    <property type="component" value="Unassembled WGS sequence"/>
</dbReference>
<name>A0AAV0UYQ9_HYABA</name>
<dbReference type="AlphaFoldDB" id="A0AAV0UYQ9"/>
<protein>
    <recommendedName>
        <fullName evidence="4">Membrane-associated protein</fullName>
    </recommendedName>
</protein>
<accession>A0AAV0UYQ9</accession>
<comment type="caution">
    <text evidence="2">The sequence shown here is derived from an EMBL/GenBank/DDBJ whole genome shotgun (WGS) entry which is preliminary data.</text>
</comment>
<dbReference type="EMBL" id="CANTFL010001446">
    <property type="protein sequence ID" value="CAI5740785.1"/>
    <property type="molecule type" value="Genomic_DNA"/>
</dbReference>
<feature type="transmembrane region" description="Helical" evidence="1">
    <location>
        <begin position="185"/>
        <end position="206"/>
    </location>
</feature>
<evidence type="ECO:0008006" key="4">
    <source>
        <dbReference type="Google" id="ProtNLM"/>
    </source>
</evidence>
<sequence length="373" mass="40801">MTSDNAYEVHVLPSFVPVFWCFAGVSVGLCYYALQYAAKYSTTAAFLLTPFICVCLVFDNAVMASTGIDRRRTSTQAMLAFHACVTPMLLLVCYELSYLVHKQRAVAFCGITFDRSCDYSGNEAAVGSRMANKRRGLWLSTCLRILVWLVACGLLVLNLLVAYHWASNLSPEVTSLYAIQGDNVAHAVSAIVPAVVLVILALYVGLQLWNYGTHYSYTVHATCCNPWIWMLVGAIALLVGYLMPSPLYALSSNAGEVVMMATIVRMFREVHDDIQQGLQFGEFVTSEGAASPRQGLPHLNACLMSWHKSAGPSKTDAEQPIGYTALSTPNERPFPVTLAHSLRRDQARYATSSANAANLSVVVDGERTNQVPC</sequence>
<keyword evidence="1" id="KW-0812">Transmembrane</keyword>
<keyword evidence="1" id="KW-0472">Membrane</keyword>
<feature type="transmembrane region" description="Helical" evidence="1">
    <location>
        <begin position="137"/>
        <end position="165"/>
    </location>
</feature>
<evidence type="ECO:0000313" key="3">
    <source>
        <dbReference type="Proteomes" id="UP001162031"/>
    </source>
</evidence>
<gene>
    <name evidence="2" type="ORF">HBR001_LOCUS8266</name>
</gene>
<feature type="transmembrane region" description="Helical" evidence="1">
    <location>
        <begin position="12"/>
        <end position="34"/>
    </location>
</feature>
<evidence type="ECO:0000313" key="2">
    <source>
        <dbReference type="EMBL" id="CAI5740785.1"/>
    </source>
</evidence>
<keyword evidence="3" id="KW-1185">Reference proteome</keyword>
<keyword evidence="1" id="KW-1133">Transmembrane helix</keyword>
<reference evidence="2" key="1">
    <citation type="submission" date="2022-12" db="EMBL/GenBank/DDBJ databases">
        <authorList>
            <person name="Webb A."/>
        </authorList>
    </citation>
    <scope>NUCLEOTIDE SEQUENCE</scope>
    <source>
        <strain evidence="2">Hp1</strain>
    </source>
</reference>
<feature type="transmembrane region" description="Helical" evidence="1">
    <location>
        <begin position="227"/>
        <end position="244"/>
    </location>
</feature>
<organism evidence="2 3">
    <name type="scientific">Hyaloperonospora brassicae</name>
    <name type="common">Brassica downy mildew</name>
    <name type="synonym">Peronospora brassicae</name>
    <dbReference type="NCBI Taxonomy" id="162125"/>
    <lineage>
        <taxon>Eukaryota</taxon>
        <taxon>Sar</taxon>
        <taxon>Stramenopiles</taxon>
        <taxon>Oomycota</taxon>
        <taxon>Peronosporomycetes</taxon>
        <taxon>Peronosporales</taxon>
        <taxon>Peronosporaceae</taxon>
        <taxon>Hyaloperonospora</taxon>
    </lineage>
</organism>
<proteinExistence type="predicted"/>
<evidence type="ECO:0000256" key="1">
    <source>
        <dbReference type="SAM" id="Phobius"/>
    </source>
</evidence>